<dbReference type="Pfam" id="PF12921">
    <property type="entry name" value="ATP13"/>
    <property type="match status" value="1"/>
</dbReference>
<dbReference type="InterPro" id="IPR011990">
    <property type="entry name" value="TPR-like_helical_dom_sf"/>
</dbReference>
<organism evidence="5 6">
    <name type="scientific">Aureobasidium melanogenum</name>
    <name type="common">Aureobasidium pullulans var. melanogenum</name>
    <dbReference type="NCBI Taxonomy" id="46634"/>
    <lineage>
        <taxon>Eukaryota</taxon>
        <taxon>Fungi</taxon>
        <taxon>Dikarya</taxon>
        <taxon>Ascomycota</taxon>
        <taxon>Pezizomycotina</taxon>
        <taxon>Dothideomycetes</taxon>
        <taxon>Dothideomycetidae</taxon>
        <taxon>Dothideales</taxon>
        <taxon>Saccotheciaceae</taxon>
        <taxon>Aureobasidium</taxon>
    </lineage>
</organism>
<dbReference type="GO" id="GO:0005739">
    <property type="term" value="C:mitochondrion"/>
    <property type="evidence" value="ECO:0007669"/>
    <property type="project" value="UniProtKB-SubCell"/>
</dbReference>
<keyword evidence="3" id="KW-0809">Transit peptide</keyword>
<comment type="caution">
    <text evidence="5">The sequence shown here is derived from an EMBL/GenBank/DDBJ whole genome shotgun (WGS) entry which is preliminary data.</text>
</comment>
<sequence length="645" mass="74904">MRLLARPSSPFELKPFFFSSSQRPGINHHAYFHPVKDLPLTRRESYSSGPSLRPTSPKYIFRKSVSLDHGPAASYRPPDQPKYHEFNGGRRGFDELHEDIQSSLLRKNYRGLIKVFRAAGDNSLDFIRSLPENTFTEILAHLQPKNDLSKTLIPYSRLSPATVQQLHLPSSYHVIRRYLLDAVQILDERRNSGRTLSVGDYSIILGFARWLGLKDIADTFWKSMQADNVVPDLRCYNNYLGALVSNLRHDPDARQDRRVATFRIEARCKPNPSARFAAYHVGIGGIKDSALELHREMLKSEIVPDEETFRLLILGVGREGDLDTIKRLLRQVWRVDVDAIVDGLEEGHSEHELDVSPTSPLHPSPFLVYAVAHVFSINNEIPAALKLVDHISQTYNVKVFDYVWHELLNWTFVLSLPRQASKNEQAVLPKASVQKLWEVMRNEPYSVRPTMDMYNKLIKSLFRQQRTRDMWHYMCEALPLYEAMRKETRYLNKTLHRVLKLSQPVGALEQKYNRSRLNEKASHLFLKRWVRLLLGSMRSWRRVDGSLYWSTRLIPKIVLEWKEFMPSHVWYDIPTGRVSIVFRTNEEKKTYQGRIMKAMDTNNRLASKHNRLPGQDGNRYVLTRRQERAVAQRGNVPTSEQDQAQ</sequence>
<accession>A0A9P8FWN9</accession>
<dbReference type="Proteomes" id="UP000729357">
    <property type="component" value="Unassembled WGS sequence"/>
</dbReference>
<comment type="subcellular location">
    <subcellularLocation>
        <location evidence="1">Mitochondrion</location>
    </subcellularLocation>
</comment>
<protein>
    <submittedName>
        <fullName evidence="5">Uncharacterized protein</fullName>
    </submittedName>
</protein>
<evidence type="ECO:0000256" key="2">
    <source>
        <dbReference type="ARBA" id="ARBA00022737"/>
    </source>
</evidence>
<gene>
    <name evidence="5" type="ORF">KCU98_g5180</name>
</gene>
<evidence type="ECO:0000256" key="1">
    <source>
        <dbReference type="ARBA" id="ARBA00004173"/>
    </source>
</evidence>
<dbReference type="InterPro" id="IPR024319">
    <property type="entry name" value="ATPase_expression_mit"/>
</dbReference>
<proteinExistence type="predicted"/>
<reference evidence="5" key="1">
    <citation type="journal article" date="2021" name="J Fungi (Basel)">
        <title>Virulence traits and population genomics of the black yeast Aureobasidium melanogenum.</title>
        <authorList>
            <person name="Cernosa A."/>
            <person name="Sun X."/>
            <person name="Gostincar C."/>
            <person name="Fang C."/>
            <person name="Gunde-Cimerman N."/>
            <person name="Song Z."/>
        </authorList>
    </citation>
    <scope>NUCLEOTIDE SEQUENCE</scope>
    <source>
        <strain evidence="5">EXF-9298</strain>
    </source>
</reference>
<dbReference type="EMBL" id="JAHFXS010000459">
    <property type="protein sequence ID" value="KAG9984766.1"/>
    <property type="molecule type" value="Genomic_DNA"/>
</dbReference>
<dbReference type="PANTHER" id="PTHR47447">
    <property type="entry name" value="OS03G0856100 PROTEIN"/>
    <property type="match status" value="1"/>
</dbReference>
<feature type="non-terminal residue" evidence="5">
    <location>
        <position position="645"/>
    </location>
</feature>
<keyword evidence="2" id="KW-0677">Repeat</keyword>
<dbReference type="PANTHER" id="PTHR47447:SF17">
    <property type="entry name" value="OS12G0638900 PROTEIN"/>
    <property type="match status" value="1"/>
</dbReference>
<dbReference type="Gene3D" id="1.25.40.10">
    <property type="entry name" value="Tetratricopeptide repeat domain"/>
    <property type="match status" value="1"/>
</dbReference>
<name>A0A9P8FWN9_AURME</name>
<evidence type="ECO:0000256" key="4">
    <source>
        <dbReference type="ARBA" id="ARBA00023128"/>
    </source>
</evidence>
<evidence type="ECO:0000313" key="5">
    <source>
        <dbReference type="EMBL" id="KAG9984766.1"/>
    </source>
</evidence>
<reference evidence="5" key="2">
    <citation type="submission" date="2021-08" db="EMBL/GenBank/DDBJ databases">
        <authorList>
            <person name="Gostincar C."/>
            <person name="Sun X."/>
            <person name="Song Z."/>
            <person name="Gunde-Cimerman N."/>
        </authorList>
    </citation>
    <scope>NUCLEOTIDE SEQUENCE</scope>
    <source>
        <strain evidence="5">EXF-9298</strain>
    </source>
</reference>
<evidence type="ECO:0000256" key="3">
    <source>
        <dbReference type="ARBA" id="ARBA00022946"/>
    </source>
</evidence>
<evidence type="ECO:0000313" key="6">
    <source>
        <dbReference type="Proteomes" id="UP000729357"/>
    </source>
</evidence>
<keyword evidence="6" id="KW-1185">Reference proteome</keyword>
<keyword evidence="4" id="KW-0496">Mitochondrion</keyword>
<dbReference type="AlphaFoldDB" id="A0A9P8FWN9"/>